<dbReference type="AlphaFoldDB" id="A0A0C3M0Y1"/>
<dbReference type="PANTHER" id="PTHR23138">
    <property type="entry name" value="RAN BINDING PROTEIN"/>
    <property type="match status" value="1"/>
</dbReference>
<feature type="compositionally biased region" description="Low complexity" evidence="3">
    <location>
        <begin position="443"/>
        <end position="455"/>
    </location>
</feature>
<evidence type="ECO:0000313" key="6">
    <source>
        <dbReference type="Proteomes" id="UP000054248"/>
    </source>
</evidence>
<dbReference type="GO" id="GO:0005634">
    <property type="term" value="C:nucleus"/>
    <property type="evidence" value="ECO:0007669"/>
    <property type="project" value="UniProtKB-SubCell"/>
</dbReference>
<feature type="region of interest" description="Disordered" evidence="3">
    <location>
        <begin position="443"/>
        <end position="559"/>
    </location>
</feature>
<feature type="region of interest" description="Disordered" evidence="3">
    <location>
        <begin position="571"/>
        <end position="605"/>
    </location>
</feature>
<feature type="compositionally biased region" description="Basic and acidic residues" evidence="3">
    <location>
        <begin position="1"/>
        <end position="15"/>
    </location>
</feature>
<dbReference type="PROSITE" id="PS50196">
    <property type="entry name" value="RANBD1"/>
    <property type="match status" value="1"/>
</dbReference>
<feature type="compositionally biased region" description="Basic and acidic residues" evidence="3">
    <location>
        <begin position="524"/>
        <end position="544"/>
    </location>
</feature>
<feature type="compositionally biased region" description="Acidic residues" evidence="3">
    <location>
        <begin position="166"/>
        <end position="182"/>
    </location>
</feature>
<feature type="compositionally biased region" description="Polar residues" evidence="3">
    <location>
        <begin position="456"/>
        <end position="475"/>
    </location>
</feature>
<name>A0A0C3M0Y1_9AGAM</name>
<feature type="compositionally biased region" description="Polar residues" evidence="3">
    <location>
        <begin position="16"/>
        <end position="29"/>
    </location>
</feature>
<dbReference type="InterPro" id="IPR045255">
    <property type="entry name" value="RanBP1-like"/>
</dbReference>
<dbReference type="Pfam" id="PF00638">
    <property type="entry name" value="Ran_BP1"/>
    <property type="match status" value="1"/>
</dbReference>
<dbReference type="HOGENOM" id="CLU_029557_0_0_1"/>
<feature type="compositionally biased region" description="Basic and acidic residues" evidence="3">
    <location>
        <begin position="310"/>
        <end position="341"/>
    </location>
</feature>
<evidence type="ECO:0000256" key="3">
    <source>
        <dbReference type="SAM" id="MobiDB-lite"/>
    </source>
</evidence>
<dbReference type="SUPFAM" id="SSF50729">
    <property type="entry name" value="PH domain-like"/>
    <property type="match status" value="1"/>
</dbReference>
<evidence type="ECO:0000259" key="4">
    <source>
        <dbReference type="PROSITE" id="PS50196"/>
    </source>
</evidence>
<dbReference type="Gene3D" id="2.30.29.30">
    <property type="entry name" value="Pleckstrin-homology domain (PH domain)/Phosphotyrosine-binding domain (PTB)"/>
    <property type="match status" value="1"/>
</dbReference>
<keyword evidence="2" id="KW-0539">Nucleus</keyword>
<dbReference type="OrthoDB" id="185618at2759"/>
<feature type="compositionally biased region" description="Basic and acidic residues" evidence="3">
    <location>
        <begin position="139"/>
        <end position="148"/>
    </location>
</feature>
<dbReference type="STRING" id="1051891.A0A0C3M0Y1"/>
<dbReference type="SMART" id="SM00160">
    <property type="entry name" value="RanBD"/>
    <property type="match status" value="1"/>
</dbReference>
<dbReference type="InterPro" id="IPR011993">
    <property type="entry name" value="PH-like_dom_sf"/>
</dbReference>
<protein>
    <recommendedName>
        <fullName evidence="4">RanBD1 domain-containing protein</fullName>
    </recommendedName>
</protein>
<comment type="subcellular location">
    <subcellularLocation>
        <location evidence="1">Nucleus</location>
    </subcellularLocation>
</comment>
<feature type="compositionally biased region" description="Basic and acidic residues" evidence="3">
    <location>
        <begin position="64"/>
        <end position="79"/>
    </location>
</feature>
<reference evidence="6" key="2">
    <citation type="submission" date="2015-01" db="EMBL/GenBank/DDBJ databases">
        <title>Evolutionary Origins and Diversification of the Mycorrhizal Mutualists.</title>
        <authorList>
            <consortium name="DOE Joint Genome Institute"/>
            <consortium name="Mycorrhizal Genomics Consortium"/>
            <person name="Kohler A."/>
            <person name="Kuo A."/>
            <person name="Nagy L.G."/>
            <person name="Floudas D."/>
            <person name="Copeland A."/>
            <person name="Barry K.W."/>
            <person name="Cichocki N."/>
            <person name="Veneault-Fourrey C."/>
            <person name="LaButti K."/>
            <person name="Lindquist E.A."/>
            <person name="Lipzen A."/>
            <person name="Lundell T."/>
            <person name="Morin E."/>
            <person name="Murat C."/>
            <person name="Riley R."/>
            <person name="Ohm R."/>
            <person name="Sun H."/>
            <person name="Tunlid A."/>
            <person name="Henrissat B."/>
            <person name="Grigoriev I.V."/>
            <person name="Hibbett D.S."/>
            <person name="Martin F."/>
        </authorList>
    </citation>
    <scope>NUCLEOTIDE SEQUENCE [LARGE SCALE GENOMIC DNA]</scope>
    <source>
        <strain evidence="6">MUT 4182</strain>
    </source>
</reference>
<dbReference type="PANTHER" id="PTHR23138:SF142">
    <property type="entry name" value="RAN-BINDING PROTEIN 3B-RELATED"/>
    <property type="match status" value="1"/>
</dbReference>
<sequence>MTDQEHPDIMVHDNNETTNDQQPSASSDDLLSPQRGASRKREREPSIEPQTPKSEAGELAATDPSERKPHVAKRNRLEPLDEVESPPRSPPLDNSKAAASAAGAATPPNTTPPLPDADQTPSQEAIEPPKLQNIRKRVKDLNWKEHGSPVRGGGTAPRPKSIYDTTMEDAEQWAADEEDMEAQESHGPNEDTVIPDARPATPPSQPQEDVDIGSPQHAATVESEQKPRAKDDSNGKGTQEAPTKPNGPPEPSSVLAPAVDLTETANEERPSRQSDRRNSDSDPPSDPERTKSPSRKRKLITRETSFANDSHLKHEQYAKRPREKQDDDVSIKTIKEVKEDDPPAIPDVPGQTPVAAASPPKPTGFAAFSGVSPFAKVSGNAFGATSSSPNLASKSSDPAATSSTSKTAAPQPSKSFTSGFGAFMSASTPFASIASAVPSIFGSQASSAAPKRSASPDTASPNAGTNRSRSPSVGSLNRRKSPPPSGSAKPKPGAGFGLYNNGNFGFGSATAKTRHSPSPSLDATSKKETRDEEGSEKKKQRTEESTQTEGEDDGEGEKRGASWNELLAAKEAGGGKEEETAEQQNKKPKVEEIEVHTGEEDEETRHQARGRLFYLSEDGAWRERGTGALKINVKRETGRRARLVMRSDAVHRVILNAPLFHGMSVTLAPDPKFVKIASMENGKVAQYLFKCLGAAAAVTGQELHDQILSYIPPIDQDDEQDGKPADA</sequence>
<feature type="compositionally biased region" description="Basic and acidic residues" evidence="3">
    <location>
        <begin position="223"/>
        <end position="234"/>
    </location>
</feature>
<dbReference type="InterPro" id="IPR000156">
    <property type="entry name" value="Ran_bind_dom"/>
</dbReference>
<feature type="region of interest" description="Disordered" evidence="3">
    <location>
        <begin position="1"/>
        <end position="420"/>
    </location>
</feature>
<feature type="compositionally biased region" description="Basic and acidic residues" evidence="3">
    <location>
        <begin position="266"/>
        <end position="291"/>
    </location>
</feature>
<proteinExistence type="predicted"/>
<feature type="compositionally biased region" description="Low complexity" evidence="3">
    <location>
        <begin position="392"/>
        <end position="413"/>
    </location>
</feature>
<feature type="domain" description="RanBD1" evidence="4">
    <location>
        <begin position="588"/>
        <end position="665"/>
    </location>
</feature>
<accession>A0A0C3M0Y1</accession>
<feature type="compositionally biased region" description="Low complexity" evidence="3">
    <location>
        <begin position="91"/>
        <end position="108"/>
    </location>
</feature>
<dbReference type="EMBL" id="KN823011">
    <property type="protein sequence ID" value="KIO27312.1"/>
    <property type="molecule type" value="Genomic_DNA"/>
</dbReference>
<feature type="compositionally biased region" description="Basic and acidic residues" evidence="3">
    <location>
        <begin position="573"/>
        <end position="605"/>
    </location>
</feature>
<evidence type="ECO:0000256" key="1">
    <source>
        <dbReference type="ARBA" id="ARBA00004123"/>
    </source>
</evidence>
<dbReference type="Proteomes" id="UP000054248">
    <property type="component" value="Unassembled WGS sequence"/>
</dbReference>
<feature type="compositionally biased region" description="Low complexity" evidence="3">
    <location>
        <begin position="486"/>
        <end position="507"/>
    </location>
</feature>
<evidence type="ECO:0000256" key="2">
    <source>
        <dbReference type="ARBA" id="ARBA00023242"/>
    </source>
</evidence>
<gene>
    <name evidence="5" type="ORF">M407DRAFT_23486</name>
</gene>
<organism evidence="5 6">
    <name type="scientific">Tulasnella calospora MUT 4182</name>
    <dbReference type="NCBI Taxonomy" id="1051891"/>
    <lineage>
        <taxon>Eukaryota</taxon>
        <taxon>Fungi</taxon>
        <taxon>Dikarya</taxon>
        <taxon>Basidiomycota</taxon>
        <taxon>Agaricomycotina</taxon>
        <taxon>Agaricomycetes</taxon>
        <taxon>Cantharellales</taxon>
        <taxon>Tulasnellaceae</taxon>
        <taxon>Tulasnella</taxon>
    </lineage>
</organism>
<keyword evidence="6" id="KW-1185">Reference proteome</keyword>
<evidence type="ECO:0000313" key="5">
    <source>
        <dbReference type="EMBL" id="KIO27312.1"/>
    </source>
</evidence>
<reference evidence="5 6" key="1">
    <citation type="submission" date="2014-04" db="EMBL/GenBank/DDBJ databases">
        <authorList>
            <consortium name="DOE Joint Genome Institute"/>
            <person name="Kuo A."/>
            <person name="Girlanda M."/>
            <person name="Perotto S."/>
            <person name="Kohler A."/>
            <person name="Nagy L.G."/>
            <person name="Floudas D."/>
            <person name="Copeland A."/>
            <person name="Barry K.W."/>
            <person name="Cichocki N."/>
            <person name="Veneault-Fourrey C."/>
            <person name="LaButti K."/>
            <person name="Lindquist E.A."/>
            <person name="Lipzen A."/>
            <person name="Lundell T."/>
            <person name="Morin E."/>
            <person name="Murat C."/>
            <person name="Sun H."/>
            <person name="Tunlid A."/>
            <person name="Henrissat B."/>
            <person name="Grigoriev I.V."/>
            <person name="Hibbett D.S."/>
            <person name="Martin F."/>
            <person name="Nordberg H.P."/>
            <person name="Cantor M.N."/>
            <person name="Hua S.X."/>
        </authorList>
    </citation>
    <scope>NUCLEOTIDE SEQUENCE [LARGE SCALE GENOMIC DNA]</scope>
    <source>
        <strain evidence="5 6">MUT 4182</strain>
    </source>
</reference>